<dbReference type="InterPro" id="IPR011662">
    <property type="entry name" value="Secretin/TonB_short_N"/>
</dbReference>
<dbReference type="EMBL" id="BAAAET010000003">
    <property type="protein sequence ID" value="GAA0696825.1"/>
    <property type="molecule type" value="Genomic_DNA"/>
</dbReference>
<sequence>MQTVNTHRRIETNRMQARRLAPFWLLLSVLMLTLFGRTALAQNAVLQDVSFASLPGKKIEVQMSFDAVPPAPKAYMIETPPRLVVDLWGAGNGMEQKVLAVKSGEVDSLHFAEANGRMRIVANLNAVVGYDIRTQGNMLLLELGRDAAVASSAAVQANKAASAPRDVAADNSRVTGIDFHRLDGDRGRITVDLSNAGAGLDIIEESGNVVVNLTNADLDPALQQRLDVQDFATPVNYIDTVVNGRNATILIKPTSMPYDYMAYQSGSQLVLDFQPLTAAEQKAKEDFFPYKGEKIDLNFQNVEIRTVLQIIAEVAEKNLVVSDNVQGDITLRLKNVPWDQALDIVLKTKGLDKREAGNVLLVGTVQEIAEREAVELQSQQSEITVAPLATDFIQIDYRKASDIKARLEEAKLVSERGFVMADDETNTLMVRETAKQIAEIRDTIKQFDVEVAQVMVQARLVTASDTAAKELGIRWGAGYQGDRLSVGGSPNFDSTPFVHNPILTSDQADSVEDSEALKKNITIPSNLMVDLGIESATSGLAFGYLSDRFLLSAELLAMQTDGKLEIVSQPKVITTNGKPAVIKAGQEVPTRTIDSDGKATVEWKEVVLKLDVVPQIIPGDKVQLDLIITEDSVGAIYDDLGNRLINKQELRTSIVVADGETVVLGGVLRNQTSENVSKTPLLGDLPVLGHLFKSRITDNEKRELLIFITPQMIRESLRR</sequence>
<reference evidence="11 12" key="1">
    <citation type="journal article" date="2019" name="Int. J. Syst. Evol. Microbiol.">
        <title>The Global Catalogue of Microorganisms (GCM) 10K type strain sequencing project: providing services to taxonomists for standard genome sequencing and annotation.</title>
        <authorList>
            <consortium name="The Broad Institute Genomics Platform"/>
            <consortium name="The Broad Institute Genome Sequencing Center for Infectious Disease"/>
            <person name="Wu L."/>
            <person name="Ma J."/>
        </authorList>
    </citation>
    <scope>NUCLEOTIDE SEQUENCE [LARGE SCALE GENOMIC DNA]</scope>
    <source>
        <strain evidence="11 12">JCM 15134</strain>
    </source>
</reference>
<evidence type="ECO:0000256" key="4">
    <source>
        <dbReference type="ARBA" id="ARBA00022729"/>
    </source>
</evidence>
<dbReference type="Pfam" id="PF11741">
    <property type="entry name" value="AMIN"/>
    <property type="match status" value="1"/>
</dbReference>
<keyword evidence="12" id="KW-1185">Reference proteome</keyword>
<dbReference type="InterPro" id="IPR013355">
    <property type="entry name" value="Pilus_4_PilQ"/>
</dbReference>
<organism evidence="11 12">
    <name type="scientific">Marinobacterium maritimum</name>
    <dbReference type="NCBI Taxonomy" id="500162"/>
    <lineage>
        <taxon>Bacteria</taxon>
        <taxon>Pseudomonadati</taxon>
        <taxon>Pseudomonadota</taxon>
        <taxon>Gammaproteobacteria</taxon>
        <taxon>Oceanospirillales</taxon>
        <taxon>Oceanospirillaceae</taxon>
        <taxon>Marinobacterium</taxon>
    </lineage>
</organism>
<comment type="subcellular location">
    <subcellularLocation>
        <location evidence="9">Cell outer membrane</location>
    </subcellularLocation>
    <subcellularLocation>
        <location evidence="1">Membrane</location>
    </subcellularLocation>
</comment>
<dbReference type="Gene3D" id="3.30.1370.130">
    <property type="match status" value="1"/>
</dbReference>
<evidence type="ECO:0000256" key="6">
    <source>
        <dbReference type="ARBA" id="ARBA00023136"/>
    </source>
</evidence>
<dbReference type="PANTHER" id="PTHR30604">
    <property type="entry name" value="PROTEIN TRANSPORT PROTEIN HOFQ"/>
    <property type="match status" value="1"/>
</dbReference>
<evidence type="ECO:0000313" key="12">
    <source>
        <dbReference type="Proteomes" id="UP001499915"/>
    </source>
</evidence>
<dbReference type="InterPro" id="IPR021731">
    <property type="entry name" value="AMIN_dom"/>
</dbReference>
<keyword evidence="4" id="KW-0732">Signal</keyword>
<evidence type="ECO:0000313" key="11">
    <source>
        <dbReference type="EMBL" id="GAA0696825.1"/>
    </source>
</evidence>
<dbReference type="InterPro" id="IPR051808">
    <property type="entry name" value="Type_IV_pilus_biogenesis"/>
</dbReference>
<dbReference type="SMART" id="SM00965">
    <property type="entry name" value="STN"/>
    <property type="match status" value="1"/>
</dbReference>
<keyword evidence="6" id="KW-0472">Membrane</keyword>
<name>A0ABN1I8H5_9GAMM</name>
<dbReference type="Proteomes" id="UP001499915">
    <property type="component" value="Unassembled WGS sequence"/>
</dbReference>
<accession>A0ABN1I8H5</accession>
<dbReference type="RefSeq" id="WP_343806642.1">
    <property type="nucleotide sequence ID" value="NZ_BAAAET010000003.1"/>
</dbReference>
<keyword evidence="3" id="KW-0812">Transmembrane</keyword>
<keyword evidence="5" id="KW-0653">Protein transport</keyword>
<gene>
    <name evidence="11" type="ORF">GCM10009104_26160</name>
</gene>
<dbReference type="InterPro" id="IPR004846">
    <property type="entry name" value="T2SS/T3SS_dom"/>
</dbReference>
<evidence type="ECO:0000256" key="9">
    <source>
        <dbReference type="RuleBase" id="RU004004"/>
    </source>
</evidence>
<dbReference type="Pfam" id="PF00263">
    <property type="entry name" value="Secretin"/>
    <property type="match status" value="1"/>
</dbReference>
<protein>
    <submittedName>
        <fullName evidence="11">Type IV pilus secretin PilQ family protein</fullName>
    </submittedName>
</protein>
<keyword evidence="7" id="KW-0998">Cell outer membrane</keyword>
<dbReference type="PANTHER" id="PTHR30604:SF1">
    <property type="entry name" value="DNA UTILIZATION PROTEIN HOFQ"/>
    <property type="match status" value="1"/>
</dbReference>
<dbReference type="InterPro" id="IPR049371">
    <property type="entry name" value="GspD-like_N0"/>
</dbReference>
<dbReference type="PRINTS" id="PR00811">
    <property type="entry name" value="BCTERIALGSPD"/>
</dbReference>
<evidence type="ECO:0000256" key="8">
    <source>
        <dbReference type="RuleBase" id="RU004003"/>
    </source>
</evidence>
<dbReference type="InterPro" id="IPR001775">
    <property type="entry name" value="GspD/PilQ"/>
</dbReference>
<evidence type="ECO:0000259" key="10">
    <source>
        <dbReference type="SMART" id="SM00965"/>
    </source>
</evidence>
<dbReference type="Gene3D" id="2.60.40.3470">
    <property type="match status" value="1"/>
</dbReference>
<dbReference type="InterPro" id="IPR005644">
    <property type="entry name" value="NolW-like"/>
</dbReference>
<evidence type="ECO:0000256" key="1">
    <source>
        <dbReference type="ARBA" id="ARBA00004370"/>
    </source>
</evidence>
<evidence type="ECO:0000256" key="7">
    <source>
        <dbReference type="ARBA" id="ARBA00023237"/>
    </source>
</evidence>
<keyword evidence="2 9" id="KW-0813">Transport</keyword>
<dbReference type="Gene3D" id="2.60.40.3500">
    <property type="match status" value="1"/>
</dbReference>
<comment type="caution">
    <text evidence="11">The sequence shown here is derived from an EMBL/GenBank/DDBJ whole genome shotgun (WGS) entry which is preliminary data.</text>
</comment>
<proteinExistence type="inferred from homology"/>
<dbReference type="Pfam" id="PF21305">
    <property type="entry name" value="type_II_gspD_N0"/>
    <property type="match status" value="1"/>
</dbReference>
<feature type="domain" description="Secretin/TonB short N-terminal" evidence="10">
    <location>
        <begin position="317"/>
        <end position="365"/>
    </location>
</feature>
<evidence type="ECO:0000256" key="3">
    <source>
        <dbReference type="ARBA" id="ARBA00022692"/>
    </source>
</evidence>
<evidence type="ECO:0000256" key="2">
    <source>
        <dbReference type="ARBA" id="ARBA00022448"/>
    </source>
</evidence>
<evidence type="ECO:0000256" key="5">
    <source>
        <dbReference type="ARBA" id="ARBA00022927"/>
    </source>
</evidence>
<dbReference type="NCBIfam" id="TIGR02515">
    <property type="entry name" value="IV_pilus_PilQ"/>
    <property type="match status" value="1"/>
</dbReference>
<comment type="similarity">
    <text evidence="8">Belongs to the bacterial secretin family.</text>
</comment>
<dbReference type="InterPro" id="IPR038591">
    <property type="entry name" value="NolW-like_sf"/>
</dbReference>
<dbReference type="Pfam" id="PF03958">
    <property type="entry name" value="Secretin_N"/>
    <property type="match status" value="1"/>
</dbReference>
<dbReference type="Gene3D" id="3.30.1370.120">
    <property type="match status" value="1"/>
</dbReference>